<sequence>MDRTFEIATHFGLSIREAEAAGWSALAVECAPCGTTTHISLWRLMKSARVGFFQEVVDRMRCHACGAEPSGAYMVREVKRPDPLKRLNFRIEEWSLGGEKPVELIAATLNAFVANAAYDAILPERPNRPIGLRERARLLRSTFNTDPPPSNIVPMAAARPEEESVPLRLRRAK</sequence>
<dbReference type="AlphaFoldDB" id="A0A212LRL0"/>
<feature type="region of interest" description="Disordered" evidence="1">
    <location>
        <begin position="149"/>
        <end position="173"/>
    </location>
</feature>
<protein>
    <submittedName>
        <fullName evidence="2">Uncharacterized protein</fullName>
    </submittedName>
</protein>
<evidence type="ECO:0000313" key="2">
    <source>
        <dbReference type="EMBL" id="SCM80029.1"/>
    </source>
</evidence>
<dbReference type="EMBL" id="FMJD01000013">
    <property type="protein sequence ID" value="SCM80029.1"/>
    <property type="molecule type" value="Genomic_DNA"/>
</dbReference>
<accession>A0A212LRL0</accession>
<proteinExistence type="predicted"/>
<reference evidence="2" key="1">
    <citation type="submission" date="2016-08" db="EMBL/GenBank/DDBJ databases">
        <authorList>
            <person name="Seilhamer J.J."/>
        </authorList>
    </citation>
    <scope>NUCLEOTIDE SEQUENCE</scope>
    <source>
        <strain evidence="2">86</strain>
    </source>
</reference>
<organism evidence="2">
    <name type="scientific">uncultured Pleomorphomonas sp</name>
    <dbReference type="NCBI Taxonomy" id="442121"/>
    <lineage>
        <taxon>Bacteria</taxon>
        <taxon>Pseudomonadati</taxon>
        <taxon>Pseudomonadota</taxon>
        <taxon>Alphaproteobacteria</taxon>
        <taxon>Hyphomicrobiales</taxon>
        <taxon>Pleomorphomonadaceae</taxon>
        <taxon>Pleomorphomonas</taxon>
        <taxon>environmental samples</taxon>
    </lineage>
</organism>
<name>A0A212LRL0_9HYPH</name>
<evidence type="ECO:0000256" key="1">
    <source>
        <dbReference type="SAM" id="MobiDB-lite"/>
    </source>
</evidence>
<gene>
    <name evidence="2" type="ORF">KL86PLE_90765</name>
</gene>